<dbReference type="OrthoDB" id="1000049at2759"/>
<reference evidence="2 3" key="1">
    <citation type="submission" date="2013-09" db="EMBL/GenBank/DDBJ databases">
        <title>Corchorus capsularis genome sequencing.</title>
        <authorList>
            <person name="Alam M."/>
            <person name="Haque M.S."/>
            <person name="Islam M.S."/>
            <person name="Emdad E.M."/>
            <person name="Islam M.M."/>
            <person name="Ahmed B."/>
            <person name="Halim A."/>
            <person name="Hossen Q.M.M."/>
            <person name="Hossain M.Z."/>
            <person name="Ahmed R."/>
            <person name="Khan M.M."/>
            <person name="Islam R."/>
            <person name="Rashid M.M."/>
            <person name="Khan S.A."/>
            <person name="Rahman M.S."/>
            <person name="Alam M."/>
        </authorList>
    </citation>
    <scope>NUCLEOTIDE SEQUENCE [LARGE SCALE GENOMIC DNA]</scope>
    <source>
        <strain evidence="3">cv. CVL-1</strain>
        <tissue evidence="2">Whole seedling</tissue>
    </source>
</reference>
<protein>
    <recommendedName>
        <fullName evidence="1">Chromo domain-containing protein</fullName>
    </recommendedName>
</protein>
<dbReference type="InterPro" id="IPR023780">
    <property type="entry name" value="Chromo_domain"/>
</dbReference>
<dbReference type="Pfam" id="PF00385">
    <property type="entry name" value="Chromo"/>
    <property type="match status" value="1"/>
</dbReference>
<evidence type="ECO:0000259" key="1">
    <source>
        <dbReference type="Pfam" id="PF00385"/>
    </source>
</evidence>
<evidence type="ECO:0000313" key="3">
    <source>
        <dbReference type="Proteomes" id="UP000188268"/>
    </source>
</evidence>
<dbReference type="Gramene" id="OMO77041">
    <property type="protein sequence ID" value="OMO77041"/>
    <property type="gene ID" value="CCACVL1_15231"/>
</dbReference>
<dbReference type="AlphaFoldDB" id="A0A1R3I3F7"/>
<dbReference type="EMBL" id="AWWV01010820">
    <property type="protein sequence ID" value="OMO77041.1"/>
    <property type="molecule type" value="Genomic_DNA"/>
</dbReference>
<dbReference type="Proteomes" id="UP000188268">
    <property type="component" value="Unassembled WGS sequence"/>
</dbReference>
<dbReference type="SUPFAM" id="SSF54160">
    <property type="entry name" value="Chromo domain-like"/>
    <property type="match status" value="1"/>
</dbReference>
<accession>A0A1R3I3F7</accession>
<proteinExistence type="predicted"/>
<keyword evidence="3" id="KW-1185">Reference proteome</keyword>
<dbReference type="InterPro" id="IPR016197">
    <property type="entry name" value="Chromo-like_dom_sf"/>
</dbReference>
<gene>
    <name evidence="2" type="ORF">CCACVL1_15231</name>
</gene>
<evidence type="ECO:0000313" key="2">
    <source>
        <dbReference type="EMBL" id="OMO77041.1"/>
    </source>
</evidence>
<feature type="domain" description="Chromo" evidence="1">
    <location>
        <begin position="2"/>
        <end position="45"/>
    </location>
</feature>
<comment type="caution">
    <text evidence="2">The sequence shown here is derived from an EMBL/GenBank/DDBJ whole genome shotgun (WGS) entry which is preliminary data.</text>
</comment>
<name>A0A1R3I3F7_COCAP</name>
<sequence length="48" mass="5832">MAILDRRINKKQGRVVTEVLIQWSNYFPEDATWECLFDLQKKYPEFNP</sequence>
<organism evidence="2 3">
    <name type="scientific">Corchorus capsularis</name>
    <name type="common">Jute</name>
    <dbReference type="NCBI Taxonomy" id="210143"/>
    <lineage>
        <taxon>Eukaryota</taxon>
        <taxon>Viridiplantae</taxon>
        <taxon>Streptophyta</taxon>
        <taxon>Embryophyta</taxon>
        <taxon>Tracheophyta</taxon>
        <taxon>Spermatophyta</taxon>
        <taxon>Magnoliopsida</taxon>
        <taxon>eudicotyledons</taxon>
        <taxon>Gunneridae</taxon>
        <taxon>Pentapetalae</taxon>
        <taxon>rosids</taxon>
        <taxon>malvids</taxon>
        <taxon>Malvales</taxon>
        <taxon>Malvaceae</taxon>
        <taxon>Grewioideae</taxon>
        <taxon>Apeibeae</taxon>
        <taxon>Corchorus</taxon>
    </lineage>
</organism>
<dbReference type="Gene3D" id="2.40.50.40">
    <property type="match status" value="1"/>
</dbReference>